<dbReference type="InterPro" id="IPR017850">
    <property type="entry name" value="Alkaline_phosphatase_core_sf"/>
</dbReference>
<dbReference type="PANTHER" id="PTHR10151">
    <property type="entry name" value="ECTONUCLEOTIDE PYROPHOSPHATASE/PHOSPHODIESTERASE"/>
    <property type="match status" value="1"/>
</dbReference>
<keyword evidence="2" id="KW-1185">Reference proteome</keyword>
<gene>
    <name evidence="1" type="ORF">DY78_GL000604</name>
</gene>
<dbReference type="SUPFAM" id="SSF53649">
    <property type="entry name" value="Alkaline phosphatase-like"/>
    <property type="match status" value="1"/>
</dbReference>
<dbReference type="PANTHER" id="PTHR10151:SF120">
    <property type="entry name" value="BIS(5'-ADENOSYL)-TRIPHOSPHATASE"/>
    <property type="match status" value="1"/>
</dbReference>
<proteinExistence type="predicted"/>
<accession>A0A0R2NS14</accession>
<evidence type="ECO:0000313" key="1">
    <source>
        <dbReference type="EMBL" id="KRO26797.1"/>
    </source>
</evidence>
<evidence type="ECO:0008006" key="3">
    <source>
        <dbReference type="Google" id="ProtNLM"/>
    </source>
</evidence>
<name>A0A0R2NS14_9LACO</name>
<dbReference type="InterPro" id="IPR023116">
    <property type="entry name" value="Phosphonoacetate_hydro_insert"/>
</dbReference>
<dbReference type="Proteomes" id="UP000050920">
    <property type="component" value="Unassembled WGS sequence"/>
</dbReference>
<dbReference type="EMBL" id="AYGX02000105">
    <property type="protein sequence ID" value="KRO26797.1"/>
    <property type="molecule type" value="Genomic_DNA"/>
</dbReference>
<dbReference type="AlphaFoldDB" id="A0A0R2NS14"/>
<dbReference type="Pfam" id="PF01663">
    <property type="entry name" value="Phosphodiest"/>
    <property type="match status" value="1"/>
</dbReference>
<protein>
    <recommendedName>
        <fullName evidence="3">Nucleotide pyrophosphatase</fullName>
    </recommendedName>
</protein>
<dbReference type="InterPro" id="IPR002591">
    <property type="entry name" value="Phosphodiest/P_Trfase"/>
</dbReference>
<organism evidence="1 2">
    <name type="scientific">Lactiplantibacillus fabifermentans DSM 21115</name>
    <dbReference type="NCBI Taxonomy" id="1413187"/>
    <lineage>
        <taxon>Bacteria</taxon>
        <taxon>Bacillati</taxon>
        <taxon>Bacillota</taxon>
        <taxon>Bacilli</taxon>
        <taxon>Lactobacillales</taxon>
        <taxon>Lactobacillaceae</taxon>
        <taxon>Lactiplantibacillus</taxon>
    </lineage>
</organism>
<dbReference type="GO" id="GO:0016787">
    <property type="term" value="F:hydrolase activity"/>
    <property type="evidence" value="ECO:0007669"/>
    <property type="project" value="UniProtKB-ARBA"/>
</dbReference>
<evidence type="ECO:0000313" key="2">
    <source>
        <dbReference type="Proteomes" id="UP000050920"/>
    </source>
</evidence>
<sequence length="374" mass="40505">MSTKAMVLLIDGARAEYLTPEYAPNLNRLAATANGFAKVVTGQMPSVTNVNHASILTGTPPAINGINGNVFFDPATQTETFIESPKYLKAPTIFTKLAQQHLDSALLTVKGKIDQVFGTDATYRINAEAADSTLLTAIGASLPPEINSLASGQWVVKTAKQLIATKSPAFVYATTNDYVMHHYAPNQPEAQAFIRGIDEQLAAIHALEPERTIYVIADHGMQAKPTLLNLERLLATHALTTHVVLPLADRYLKNHAYQESGTAYIYVPKATDLAPVKKVLQQTAGVEQVLTRQAAAAQYQLDAQRIGDLVVLGTADTAFGLTPTPRLTNYPGRSHGSLHELTVPLFCITPAAMDATTFTRSRDIFSHLLDQFRG</sequence>
<dbReference type="Gene3D" id="3.40.720.10">
    <property type="entry name" value="Alkaline Phosphatase, subunit A"/>
    <property type="match status" value="1"/>
</dbReference>
<dbReference type="RefSeq" id="WP_024626272.1">
    <property type="nucleotide sequence ID" value="NZ_AYGX02000105.1"/>
</dbReference>
<comment type="caution">
    <text evidence="1">The sequence shown here is derived from an EMBL/GenBank/DDBJ whole genome shotgun (WGS) entry which is preliminary data.</text>
</comment>
<dbReference type="Gene3D" id="3.30.1360.110">
    <property type="entry name" value="Domain 2, Phosphonoacetate Hydrolase"/>
    <property type="match status" value="1"/>
</dbReference>
<reference evidence="1 2" key="1">
    <citation type="journal article" date="2015" name="Genome Announc.">
        <title>Expanding the biotechnology potential of lactobacilli through comparative genomics of 213 strains and associated genera.</title>
        <authorList>
            <person name="Sun Z."/>
            <person name="Harris H.M."/>
            <person name="McCann A."/>
            <person name="Guo C."/>
            <person name="Argimon S."/>
            <person name="Zhang W."/>
            <person name="Yang X."/>
            <person name="Jeffery I.B."/>
            <person name="Cooney J.C."/>
            <person name="Kagawa T.F."/>
            <person name="Liu W."/>
            <person name="Song Y."/>
            <person name="Salvetti E."/>
            <person name="Wrobel A."/>
            <person name="Rasinkangas P."/>
            <person name="Parkhill J."/>
            <person name="Rea M.C."/>
            <person name="O'Sullivan O."/>
            <person name="Ritari J."/>
            <person name="Douillard F.P."/>
            <person name="Paul Ross R."/>
            <person name="Yang R."/>
            <person name="Briner A.E."/>
            <person name="Felis G.E."/>
            <person name="de Vos W.M."/>
            <person name="Barrangou R."/>
            <person name="Klaenhammer T.R."/>
            <person name="Caufield P.W."/>
            <person name="Cui Y."/>
            <person name="Zhang H."/>
            <person name="O'Toole P.W."/>
        </authorList>
    </citation>
    <scope>NUCLEOTIDE SEQUENCE [LARGE SCALE GENOMIC DNA]</scope>
    <source>
        <strain evidence="1 2">DSM 21115</strain>
    </source>
</reference>